<proteinExistence type="predicted"/>
<feature type="domain" description="SH3b" evidence="1">
    <location>
        <begin position="104"/>
        <end position="167"/>
    </location>
</feature>
<reference evidence="2 4" key="1">
    <citation type="journal article" date="2015" name="Genome Announc.">
        <title>Complete genome sequences for 35 biothreat assay-relevant bacillus species.</title>
        <authorList>
            <person name="Johnson S.L."/>
            <person name="Daligault H.E."/>
            <person name="Davenport K.W."/>
            <person name="Jaissle J."/>
            <person name="Frey K.G."/>
            <person name="Ladner J.T."/>
            <person name="Broomall S.M."/>
            <person name="Bishop-Lilly K.A."/>
            <person name="Bruce D.C."/>
            <person name="Gibbons H.S."/>
            <person name="Coyne S.R."/>
            <person name="Lo C.C."/>
            <person name="Meincke L."/>
            <person name="Munk A.C."/>
            <person name="Koroleva G.I."/>
            <person name="Rosenzweig C.N."/>
            <person name="Palacios G.F."/>
            <person name="Redden C.L."/>
            <person name="Minogue T.D."/>
            <person name="Chain P.S."/>
        </authorList>
    </citation>
    <scope>NUCLEOTIDE SEQUENCE [LARGE SCALE GENOMIC DNA]</scope>
    <source>
        <strain evidence="2 4">HD1011</strain>
    </source>
</reference>
<evidence type="ECO:0000313" key="5">
    <source>
        <dbReference type="Proteomes" id="UP000501107"/>
    </source>
</evidence>
<dbReference type="Pfam" id="PF08239">
    <property type="entry name" value="SH3_3"/>
    <property type="match status" value="3"/>
</dbReference>
<dbReference type="EMBL" id="CP009335">
    <property type="protein sequence ID" value="AJG76879.1"/>
    <property type="molecule type" value="Genomic_DNA"/>
</dbReference>
<feature type="domain" description="SH3b" evidence="1">
    <location>
        <begin position="179"/>
        <end position="241"/>
    </location>
</feature>
<feature type="domain" description="SH3b" evidence="1">
    <location>
        <begin position="38"/>
        <end position="100"/>
    </location>
</feature>
<protein>
    <submittedName>
        <fullName evidence="2">Peptidase M23 family protein</fullName>
    </submittedName>
    <submittedName>
        <fullName evidence="3">SH3 domain-containing protein</fullName>
    </submittedName>
</protein>
<dbReference type="RefSeq" id="WP_001056062.1">
    <property type="nucleotide sequence ID" value="NZ_CP009335.1"/>
</dbReference>
<dbReference type="SMART" id="SM00287">
    <property type="entry name" value="SH3b"/>
    <property type="match status" value="3"/>
</dbReference>
<evidence type="ECO:0000313" key="2">
    <source>
        <dbReference type="EMBL" id="AJG76879.1"/>
    </source>
</evidence>
<dbReference type="InterPro" id="IPR011055">
    <property type="entry name" value="Dup_hybrid_motif"/>
</dbReference>
<evidence type="ECO:0000313" key="4">
    <source>
        <dbReference type="Proteomes" id="UP000031876"/>
    </source>
</evidence>
<dbReference type="PROSITE" id="PS51781">
    <property type="entry name" value="SH3B"/>
    <property type="match status" value="3"/>
</dbReference>
<dbReference type="Proteomes" id="UP000501107">
    <property type="component" value="Chromosome"/>
</dbReference>
<name>A0A0B5NGI1_BACTU</name>
<dbReference type="PANTHER" id="PTHR34408:SF1">
    <property type="entry name" value="GLYCOSYL HYDROLASE FAMILY 19 DOMAIN-CONTAINING PROTEIN HI_1415"/>
    <property type="match status" value="1"/>
</dbReference>
<evidence type="ECO:0000313" key="3">
    <source>
        <dbReference type="EMBL" id="QKH25659.1"/>
    </source>
</evidence>
<dbReference type="Proteomes" id="UP000031876">
    <property type="component" value="Chromosome"/>
</dbReference>
<evidence type="ECO:0000259" key="1">
    <source>
        <dbReference type="PROSITE" id="PS51781"/>
    </source>
</evidence>
<dbReference type="InterPro" id="IPR016047">
    <property type="entry name" value="M23ase_b-sheet_dom"/>
</dbReference>
<dbReference type="KEGG" id="btw:BF38_1991"/>
<dbReference type="Gene3D" id="2.70.70.10">
    <property type="entry name" value="Glucose Permease (Domain IIA)"/>
    <property type="match status" value="1"/>
</dbReference>
<dbReference type="Pfam" id="PF01551">
    <property type="entry name" value="Peptidase_M23"/>
    <property type="match status" value="1"/>
</dbReference>
<dbReference type="FunFam" id="2.70.70.10:FF:000012">
    <property type="entry name" value="Peptidase, M23/M37 family"/>
    <property type="match status" value="1"/>
</dbReference>
<dbReference type="PANTHER" id="PTHR34408">
    <property type="entry name" value="FAMILY PROTEIN, PUTATIVE-RELATED"/>
    <property type="match status" value="1"/>
</dbReference>
<dbReference type="CDD" id="cd12797">
    <property type="entry name" value="M23_peptidase"/>
    <property type="match status" value="1"/>
</dbReference>
<reference evidence="3 5" key="2">
    <citation type="submission" date="2020-05" db="EMBL/GenBank/DDBJ databases">
        <title>FDA dAtabase for Regulatory Grade micrObial Sequences (FDA-ARGOS): Supporting development and validation of Infectious Disease Dx tests.</title>
        <authorList>
            <person name="Nelson B."/>
            <person name="Plummer A."/>
            <person name="Tallon L."/>
            <person name="Sadzewicz L."/>
            <person name="Zhao X."/>
            <person name="Vavikolanu K."/>
            <person name="Mehta A."/>
            <person name="Aluvathingal J."/>
            <person name="Nadendla S."/>
            <person name="Myers T."/>
            <person name="Yan Y."/>
            <person name="Sichtig H."/>
        </authorList>
    </citation>
    <scope>NUCLEOTIDE SEQUENCE [LARGE SCALE GENOMIC DNA]</scope>
    <source>
        <strain evidence="3 5">FDAARGOS_795</strain>
    </source>
</reference>
<dbReference type="Gene3D" id="2.30.30.40">
    <property type="entry name" value="SH3 Domains"/>
    <property type="match status" value="3"/>
</dbReference>
<accession>A0A0B5NGI1</accession>
<sequence>MNMKATALTATTVAIASLLPSMGETNVQTANAEQLSNVKTGYVKVDQVALHTKDNANSSSIDTIRFNTKVNILETTNGWYKVSVNNKVGYVQKDSILLKNKLQSNNQYIVNANALNVRSEPNLESSILDVLPNGKFVTIQEEQGEWYKISHNGKAGYVQKAFVSHGSQPLVKGITVQNNTKYTVATPKLNVRSNASTSSALLGSLQNGTQLQVVETVGTWYKIRFGTGYGYVAKHYVVQNQTQSQTQTAQPTSIPAVFKFPTQGRISSTFDMRWEQMHYGIDIAAPGNVSIQAAAAGKVVKSYYSASYGNVVFIAHQINGKLYTTVYAHMKDRTVQAGDQVQAGQLVGHMGNTGHSYGQHLHFELHNGEWNFEKTNAVNPLPYLVR</sequence>
<organism evidence="3 5">
    <name type="scientific">Bacillus thuringiensis</name>
    <dbReference type="NCBI Taxonomy" id="1428"/>
    <lineage>
        <taxon>Bacteria</taxon>
        <taxon>Bacillati</taxon>
        <taxon>Bacillota</taxon>
        <taxon>Bacilli</taxon>
        <taxon>Bacillales</taxon>
        <taxon>Bacillaceae</taxon>
        <taxon>Bacillus</taxon>
        <taxon>Bacillus cereus group</taxon>
    </lineage>
</organism>
<dbReference type="EMBL" id="CP053980">
    <property type="protein sequence ID" value="QKH25659.1"/>
    <property type="molecule type" value="Genomic_DNA"/>
</dbReference>
<dbReference type="SUPFAM" id="SSF51261">
    <property type="entry name" value="Duplicated hybrid motif"/>
    <property type="match status" value="1"/>
</dbReference>
<dbReference type="InterPro" id="IPR003646">
    <property type="entry name" value="SH3-like_bac-type"/>
</dbReference>
<gene>
    <name evidence="2" type="ORF">BF38_1991</name>
    <name evidence="3" type="ORF">FOC89_17615</name>
</gene>
<dbReference type="AlphaFoldDB" id="A0A0B5NGI1"/>
<dbReference type="InterPro" id="IPR052354">
    <property type="entry name" value="Cell_Wall_Dynamics_Protein"/>
</dbReference>